<evidence type="ECO:0000256" key="1">
    <source>
        <dbReference type="SAM" id="MobiDB-lite"/>
    </source>
</evidence>
<proteinExistence type="predicted"/>
<dbReference type="RefSeq" id="WP_075835867.1">
    <property type="nucleotide sequence ID" value="NZ_MSTI01000151.1"/>
</dbReference>
<dbReference type="Proteomes" id="UP000186607">
    <property type="component" value="Unassembled WGS sequence"/>
</dbReference>
<accession>A0A1U7NTI8</accession>
<protein>
    <recommendedName>
        <fullName evidence="4">VWA domain-containing protein</fullName>
    </recommendedName>
</protein>
<organism evidence="2 3">
    <name type="scientific">Deinococcus marmoris</name>
    <dbReference type="NCBI Taxonomy" id="249408"/>
    <lineage>
        <taxon>Bacteria</taxon>
        <taxon>Thermotogati</taxon>
        <taxon>Deinococcota</taxon>
        <taxon>Deinococci</taxon>
        <taxon>Deinococcales</taxon>
        <taxon>Deinococcaceae</taxon>
        <taxon>Deinococcus</taxon>
    </lineage>
</organism>
<reference evidence="2 3" key="1">
    <citation type="submission" date="2017-01" db="EMBL/GenBank/DDBJ databases">
        <title>Genome Analysis of Deinococcus marmoris KOPRI26562.</title>
        <authorList>
            <person name="Kim J.H."/>
            <person name="Oh H.-M."/>
        </authorList>
    </citation>
    <scope>NUCLEOTIDE SEQUENCE [LARGE SCALE GENOMIC DNA]</scope>
    <source>
        <strain evidence="2 3">KOPRI26562</strain>
    </source>
</reference>
<dbReference type="InterPro" id="IPR036465">
    <property type="entry name" value="vWFA_dom_sf"/>
</dbReference>
<dbReference type="AlphaFoldDB" id="A0A1U7NTI8"/>
<evidence type="ECO:0008006" key="4">
    <source>
        <dbReference type="Google" id="ProtNLM"/>
    </source>
</evidence>
<gene>
    <name evidence="2" type="ORF">BOO71_0012499</name>
</gene>
<keyword evidence="3" id="KW-1185">Reference proteome</keyword>
<feature type="region of interest" description="Disordered" evidence="1">
    <location>
        <begin position="22"/>
        <end position="51"/>
    </location>
</feature>
<sequence length="172" mass="18433">MPQPDPGSAAIIAEDVEGHARRLAPLLKPPERPGRTRPHRSKGRYDARRDARDAERVFVRKTVASRPMPIRVRLLIDISISMGGEPIRCARAAAGMVVRAAALSGSSAEVHLFNTRHQAVITGPMPYLTAQALIAGIEVGGSTCLSPALAVLSDSPAHPLEKELIVITPFRA</sequence>
<name>A0A1U7NTI8_9DEIO</name>
<dbReference type="SUPFAM" id="SSF53300">
    <property type="entry name" value="vWA-like"/>
    <property type="match status" value="1"/>
</dbReference>
<evidence type="ECO:0000313" key="3">
    <source>
        <dbReference type="Proteomes" id="UP000186607"/>
    </source>
</evidence>
<comment type="caution">
    <text evidence="2">The sequence shown here is derived from an EMBL/GenBank/DDBJ whole genome shotgun (WGS) entry which is preliminary data.</text>
</comment>
<dbReference type="EMBL" id="MSTI01000151">
    <property type="protein sequence ID" value="OLV16217.1"/>
    <property type="molecule type" value="Genomic_DNA"/>
</dbReference>
<evidence type="ECO:0000313" key="2">
    <source>
        <dbReference type="EMBL" id="OLV16217.1"/>
    </source>
</evidence>